<dbReference type="RefSeq" id="WP_099150641.1">
    <property type="nucleotide sequence ID" value="NZ_PDUD01000019.1"/>
</dbReference>
<reference evidence="2 3" key="1">
    <citation type="submission" date="2017-10" db="EMBL/GenBank/DDBJ databases">
        <title>The draft genome sequence of Lewinella nigricans NBRC 102662.</title>
        <authorList>
            <person name="Wang K."/>
        </authorList>
    </citation>
    <scope>NUCLEOTIDE SEQUENCE [LARGE SCALE GENOMIC DNA]</scope>
    <source>
        <strain evidence="2 3">NBRC 102662</strain>
    </source>
</reference>
<proteinExistence type="predicted"/>
<dbReference type="EMBL" id="PDUD01000019">
    <property type="protein sequence ID" value="PHN06048.1"/>
    <property type="molecule type" value="Genomic_DNA"/>
</dbReference>
<gene>
    <name evidence="2" type="ORF">CRP01_13845</name>
</gene>
<evidence type="ECO:0000259" key="1">
    <source>
        <dbReference type="Pfam" id="PF01433"/>
    </source>
</evidence>
<dbReference type="Proteomes" id="UP000223913">
    <property type="component" value="Unassembled WGS sequence"/>
</dbReference>
<keyword evidence="3" id="KW-1185">Reference proteome</keyword>
<dbReference type="Gene3D" id="1.10.390.10">
    <property type="entry name" value="Neutral Protease Domain 2"/>
    <property type="match status" value="1"/>
</dbReference>
<dbReference type="SUPFAM" id="SSF55486">
    <property type="entry name" value="Metalloproteases ('zincins'), catalytic domain"/>
    <property type="match status" value="1"/>
</dbReference>
<dbReference type="InterPro" id="IPR027268">
    <property type="entry name" value="Peptidase_M4/M1_CTD_sf"/>
</dbReference>
<dbReference type="OrthoDB" id="9814383at2"/>
<dbReference type="GO" id="GO:0008237">
    <property type="term" value="F:metallopeptidase activity"/>
    <property type="evidence" value="ECO:0007669"/>
    <property type="project" value="InterPro"/>
</dbReference>
<evidence type="ECO:0000313" key="2">
    <source>
        <dbReference type="EMBL" id="PHN06048.1"/>
    </source>
</evidence>
<protein>
    <recommendedName>
        <fullName evidence="1">Peptidase M1 membrane alanine aminopeptidase domain-containing protein</fullName>
    </recommendedName>
</protein>
<dbReference type="CDD" id="cd09604">
    <property type="entry name" value="M1_APN_like"/>
    <property type="match status" value="1"/>
</dbReference>
<evidence type="ECO:0000313" key="3">
    <source>
        <dbReference type="Proteomes" id="UP000223913"/>
    </source>
</evidence>
<dbReference type="AlphaFoldDB" id="A0A2D0NCC7"/>
<organism evidence="2 3">
    <name type="scientific">Flavilitoribacter nigricans (strain ATCC 23147 / DSM 23189 / NBRC 102662 / NCIMB 1420 / SS-2)</name>
    <name type="common">Lewinella nigricans</name>
    <dbReference type="NCBI Taxonomy" id="1122177"/>
    <lineage>
        <taxon>Bacteria</taxon>
        <taxon>Pseudomonadati</taxon>
        <taxon>Bacteroidota</taxon>
        <taxon>Saprospiria</taxon>
        <taxon>Saprospirales</taxon>
        <taxon>Lewinellaceae</taxon>
        <taxon>Flavilitoribacter</taxon>
    </lineage>
</organism>
<accession>A0A2D0NCC7</accession>
<dbReference type="InterPro" id="IPR014782">
    <property type="entry name" value="Peptidase_M1_dom"/>
</dbReference>
<comment type="caution">
    <text evidence="2">The sequence shown here is derived from an EMBL/GenBank/DDBJ whole genome shotgun (WGS) entry which is preliminary data.</text>
</comment>
<feature type="domain" description="Peptidase M1 membrane alanine aminopeptidase" evidence="1">
    <location>
        <begin position="385"/>
        <end position="529"/>
    </location>
</feature>
<sequence>MKHTITTLLFLLILVQWTALGAQENRFFMPSEIAAAYENGTRSYDGKPGQKYWQNTVDYDIDVAVTPSEKKLEGSEKVVYYNNSPDALNRIVIRLYHDLFREANPRAYRVSPDDITQGVELTKITIDGTDYDPANGRQVRRSGTNTIIQLQEPLAAGASLEMNIDWAQQVPETTIRTGAYDSTSFFMAYWYPQVAVYDDVFGWDDLTYDFSAEFYNNLGNYDVRITVPDNFTVLSTGVLQNAGEVLAEDSYERYQQAKTSTDPVVIVSPEDVAGDFHHRSGTWHYKAEEVSDFSFALSDHFSWDAASQEVDGRQVLISSFYPADGAEACKMVTPNQQKTMKYFSESMPGIPYPYPEFTTFVSSIRGGGGMETPMMANNGGPGLGVTVHEMFHTYFPMYVRTNEKRYAWMDEGWADFNTSYVVKRYFQEDQGLLFGDVSGGVVSTLGTISDLPLITSTQFTDGTNYGYSAYPLPAFLYTTLHHHLGEEVFLRCYREYIRRWAKKSPTPYDFFYTFENVSGQDLSWFWKPWFFEFGTVDVELTSYKNGKLSIKNNGNRPVPIVVNVKYQDGSTEEITAGAGAWKADRTYQMKIPRKKEVTDITVGNGIPDAKPLDNIYPSLRQQYADFSIPADITGTYHIAAFQADIFVEKKDNFLYLRVPGAGLRMYLKPKSATEFSSLDGSVDFKFDAEAGKYRAVNFQYYGYDITGEKR</sequence>
<name>A0A2D0NCC7_FLAN2</name>
<dbReference type="Pfam" id="PF01433">
    <property type="entry name" value="Peptidase_M1"/>
    <property type="match status" value="1"/>
</dbReference>
<dbReference type="GO" id="GO:0008270">
    <property type="term" value="F:zinc ion binding"/>
    <property type="evidence" value="ECO:0007669"/>
    <property type="project" value="InterPro"/>
</dbReference>